<keyword evidence="1" id="KW-0812">Transmembrane</keyword>
<dbReference type="EMBL" id="ASGP02000001">
    <property type="protein sequence ID" value="KAH9526809.1"/>
    <property type="molecule type" value="Genomic_DNA"/>
</dbReference>
<evidence type="ECO:0000313" key="2">
    <source>
        <dbReference type="EMBL" id="KAH9526809.1"/>
    </source>
</evidence>
<gene>
    <name evidence="2" type="primary">TOP2B_1</name>
    <name evidence="2" type="ORF">DERF_000871</name>
</gene>
<proteinExistence type="predicted"/>
<reference evidence="2" key="1">
    <citation type="submission" date="2013-05" db="EMBL/GenBank/DDBJ databases">
        <authorList>
            <person name="Yim A.K.Y."/>
            <person name="Chan T.F."/>
            <person name="Ji K.M."/>
            <person name="Liu X.Y."/>
            <person name="Zhou J.W."/>
            <person name="Li R.Q."/>
            <person name="Yang K.Y."/>
            <person name="Li J."/>
            <person name="Li M."/>
            <person name="Law P.T.W."/>
            <person name="Wu Y.L."/>
            <person name="Cai Z.L."/>
            <person name="Qin H."/>
            <person name="Bao Y."/>
            <person name="Leung R.K.K."/>
            <person name="Ng P.K.S."/>
            <person name="Zou J."/>
            <person name="Zhong X.J."/>
            <person name="Ran P.X."/>
            <person name="Zhong N.S."/>
            <person name="Liu Z.G."/>
            <person name="Tsui S.K.W."/>
        </authorList>
    </citation>
    <scope>NUCLEOTIDE SEQUENCE</scope>
    <source>
        <strain evidence="2">Derf</strain>
        <tissue evidence="2">Whole organism</tissue>
    </source>
</reference>
<keyword evidence="3" id="KW-1185">Reference proteome</keyword>
<reference evidence="2" key="2">
    <citation type="journal article" date="2022" name="Res Sq">
        <title>Comparative Genomics Reveals Insights into the Divergent Evolution of Astigmatic Mites and Household Pest Adaptations.</title>
        <authorList>
            <person name="Xiong Q."/>
            <person name="Wan A.T.-Y."/>
            <person name="Liu X.-Y."/>
            <person name="Fung C.S.-H."/>
            <person name="Xiao X."/>
            <person name="Malainual N."/>
            <person name="Hou J."/>
            <person name="Wang L."/>
            <person name="Wang M."/>
            <person name="Yang K."/>
            <person name="Cui Y."/>
            <person name="Leung E."/>
            <person name="Nong W."/>
            <person name="Shin S.-K."/>
            <person name="Au S."/>
            <person name="Jeong K.Y."/>
            <person name="Chew F.T."/>
            <person name="Hui J."/>
            <person name="Leung T.F."/>
            <person name="Tungtrongchitr A."/>
            <person name="Zhong N."/>
            <person name="Liu Z."/>
            <person name="Tsui S."/>
        </authorList>
    </citation>
    <scope>NUCLEOTIDE SEQUENCE</scope>
    <source>
        <strain evidence="2">Derf</strain>
        <tissue evidence="2">Whole organism</tissue>
    </source>
</reference>
<feature type="transmembrane region" description="Helical" evidence="1">
    <location>
        <begin position="88"/>
        <end position="109"/>
    </location>
</feature>
<dbReference type="Proteomes" id="UP000790347">
    <property type="component" value="Unassembled WGS sequence"/>
</dbReference>
<evidence type="ECO:0000256" key="1">
    <source>
        <dbReference type="SAM" id="Phobius"/>
    </source>
</evidence>
<keyword evidence="1" id="KW-0472">Membrane</keyword>
<accession>A0A922L8S8</accession>
<protein>
    <submittedName>
        <fullName evidence="2">DNA topoisomerase 2-beta</fullName>
    </submittedName>
</protein>
<dbReference type="AlphaFoldDB" id="A0A922L8S8"/>
<name>A0A922L8S8_DERFA</name>
<organism evidence="2 3">
    <name type="scientific">Dermatophagoides farinae</name>
    <name type="common">American house dust mite</name>
    <dbReference type="NCBI Taxonomy" id="6954"/>
    <lineage>
        <taxon>Eukaryota</taxon>
        <taxon>Metazoa</taxon>
        <taxon>Ecdysozoa</taxon>
        <taxon>Arthropoda</taxon>
        <taxon>Chelicerata</taxon>
        <taxon>Arachnida</taxon>
        <taxon>Acari</taxon>
        <taxon>Acariformes</taxon>
        <taxon>Sarcoptiformes</taxon>
        <taxon>Astigmata</taxon>
        <taxon>Psoroptidia</taxon>
        <taxon>Analgoidea</taxon>
        <taxon>Pyroglyphidae</taxon>
        <taxon>Dermatophagoidinae</taxon>
        <taxon>Dermatophagoides</taxon>
    </lineage>
</organism>
<comment type="caution">
    <text evidence="2">The sequence shown here is derived from an EMBL/GenBank/DDBJ whole genome shotgun (WGS) entry which is preliminary data.</text>
</comment>
<evidence type="ECO:0000313" key="3">
    <source>
        <dbReference type="Proteomes" id="UP000790347"/>
    </source>
</evidence>
<sequence length="130" mass="14886">MEYTNAKDEQNLITIRIVWVIAANMAINPADYVSYYNFEAMEPPINCVIIFPINLTRRLYFDVTTIYYCYENSVTHCKLHSHLYKIEIILMKIFFITTTIGTTIVFVAITTTQTAATIATTTTTKPPSNK</sequence>
<keyword evidence="1" id="KW-1133">Transmembrane helix</keyword>